<feature type="region of interest" description="Disordered" evidence="1">
    <location>
        <begin position="12"/>
        <end position="39"/>
    </location>
</feature>
<organism evidence="2 3">
    <name type="scientific">Synaphobranchus kaupii</name>
    <name type="common">Kaup's arrowtooth eel</name>
    <dbReference type="NCBI Taxonomy" id="118154"/>
    <lineage>
        <taxon>Eukaryota</taxon>
        <taxon>Metazoa</taxon>
        <taxon>Chordata</taxon>
        <taxon>Craniata</taxon>
        <taxon>Vertebrata</taxon>
        <taxon>Euteleostomi</taxon>
        <taxon>Actinopterygii</taxon>
        <taxon>Neopterygii</taxon>
        <taxon>Teleostei</taxon>
        <taxon>Anguilliformes</taxon>
        <taxon>Synaphobranchidae</taxon>
        <taxon>Synaphobranchus</taxon>
    </lineage>
</organism>
<proteinExistence type="predicted"/>
<dbReference type="Proteomes" id="UP001152622">
    <property type="component" value="Chromosome 8"/>
</dbReference>
<evidence type="ECO:0000313" key="3">
    <source>
        <dbReference type="Proteomes" id="UP001152622"/>
    </source>
</evidence>
<gene>
    <name evidence="2" type="ORF">SKAU_G00226210</name>
</gene>
<accession>A0A9Q1IRX5</accession>
<dbReference type="EMBL" id="JAINUF010000008">
    <property type="protein sequence ID" value="KAJ8351145.1"/>
    <property type="molecule type" value="Genomic_DNA"/>
</dbReference>
<comment type="caution">
    <text evidence="2">The sequence shown here is derived from an EMBL/GenBank/DDBJ whole genome shotgun (WGS) entry which is preliminary data.</text>
</comment>
<name>A0A9Q1IRX5_SYNKA</name>
<keyword evidence="3" id="KW-1185">Reference proteome</keyword>
<dbReference type="AlphaFoldDB" id="A0A9Q1IRX5"/>
<feature type="compositionally biased region" description="Polar residues" evidence="1">
    <location>
        <begin position="13"/>
        <end position="26"/>
    </location>
</feature>
<evidence type="ECO:0000256" key="1">
    <source>
        <dbReference type="SAM" id="MobiDB-lite"/>
    </source>
</evidence>
<feature type="region of interest" description="Disordered" evidence="1">
    <location>
        <begin position="68"/>
        <end position="89"/>
    </location>
</feature>
<sequence>MSKVRITLVRLRAQTQMSPDTRSTGPTDGGGRRAGGRGRLSCRAGAVSVTCQALFGETAACRRAPRFAQGPGRADATGAFVMPNSPPFN</sequence>
<reference evidence="2" key="1">
    <citation type="journal article" date="2023" name="Science">
        <title>Genome structures resolve the early diversification of teleost fishes.</title>
        <authorList>
            <person name="Parey E."/>
            <person name="Louis A."/>
            <person name="Montfort J."/>
            <person name="Bouchez O."/>
            <person name="Roques C."/>
            <person name="Iampietro C."/>
            <person name="Lluch J."/>
            <person name="Castinel A."/>
            <person name="Donnadieu C."/>
            <person name="Desvignes T."/>
            <person name="Floi Bucao C."/>
            <person name="Jouanno E."/>
            <person name="Wen M."/>
            <person name="Mejri S."/>
            <person name="Dirks R."/>
            <person name="Jansen H."/>
            <person name="Henkel C."/>
            <person name="Chen W.J."/>
            <person name="Zahm M."/>
            <person name="Cabau C."/>
            <person name="Klopp C."/>
            <person name="Thompson A.W."/>
            <person name="Robinson-Rechavi M."/>
            <person name="Braasch I."/>
            <person name="Lecointre G."/>
            <person name="Bobe J."/>
            <person name="Postlethwait J.H."/>
            <person name="Berthelot C."/>
            <person name="Roest Crollius H."/>
            <person name="Guiguen Y."/>
        </authorList>
    </citation>
    <scope>NUCLEOTIDE SEQUENCE</scope>
    <source>
        <strain evidence="2">WJC10195</strain>
    </source>
</reference>
<protein>
    <submittedName>
        <fullName evidence="2">Uncharacterized protein</fullName>
    </submittedName>
</protein>
<evidence type="ECO:0000313" key="2">
    <source>
        <dbReference type="EMBL" id="KAJ8351145.1"/>
    </source>
</evidence>